<comment type="caution">
    <text evidence="3">The sequence shown here is derived from an EMBL/GenBank/DDBJ whole genome shotgun (WGS) entry which is preliminary data.</text>
</comment>
<dbReference type="PANTHER" id="PTHR34144:SF7">
    <property type="entry name" value="EXPORT PROTEIN (CAP59), PUTATIVE (AFU_ORTHOLOGUE AFUA_7G05020)-RELATED"/>
    <property type="match status" value="1"/>
</dbReference>
<keyword evidence="4" id="KW-1185">Reference proteome</keyword>
<evidence type="ECO:0000313" key="4">
    <source>
        <dbReference type="Proteomes" id="UP000019487"/>
    </source>
</evidence>
<dbReference type="Pfam" id="PF11735">
    <property type="entry name" value="CAP59_mtransfer"/>
    <property type="match status" value="1"/>
</dbReference>
<dbReference type="InterPro" id="IPR021047">
    <property type="entry name" value="Mannosyltransferase_CMT1"/>
</dbReference>
<dbReference type="HOGENOM" id="CLU_040564_0_0_1"/>
<sequence length="502" mass="56888">MTFLPRRYLRPPRSFLHPHSRLPNLCLAFLVLFLLDAYWIIIHLSDPIRTITPPYSAIDASSLTSNGHEALTLSHQDSLSTKRIGGVEGGSSSSDDIENDQAFLGSKPQFGNPNNETIYIAAIFRRSELMLRENWSSALISLVQHLGPQNVYVSIIESGSWDGTKAALMDLDGMLGEVGVERTIDLGTDREGQLEELKHVPAKGEDRKDWLYTGRNESESGWEMRRIPYLARLRNKAMDPLLRLWDEGRGRKFDRVLWINDVIFTTTDVTTLLSTNNHSYAAVCALDFSHPSQYYDTFALRDSLGRKTASLSWPYFYASQSLDALKKNEPVPVKSCWNGMVVFDAGAWYPRNSEEDGGKNKFEGLKFRGVSDSLAKYHVEGSECCLIHADNPLRDVMGVWVNPNVRVAYNKETYEVVNSGKGWPGRWKSVKGVWGVRLGWAREWGAGWMERGVVDRRVRIWVGEGRKGGDADEEMSEEREEKGMECLINEMQVLFQSGWNHI</sequence>
<name>W9CES6_SCLBF</name>
<evidence type="ECO:0008006" key="5">
    <source>
        <dbReference type="Google" id="ProtNLM"/>
    </source>
</evidence>
<dbReference type="Proteomes" id="UP000019487">
    <property type="component" value="Unassembled WGS sequence"/>
</dbReference>
<dbReference type="OrthoDB" id="262547at2759"/>
<reference evidence="3 4" key="1">
    <citation type="journal article" date="2014" name="Genome Announc.">
        <title>Draft genome sequence of Sclerotinia borealis, a psychrophilic plant pathogenic fungus.</title>
        <authorList>
            <person name="Mardanov A.V."/>
            <person name="Beletsky A.V."/>
            <person name="Kadnikov V.V."/>
            <person name="Ignatov A.N."/>
            <person name="Ravin N.V."/>
        </authorList>
    </citation>
    <scope>NUCLEOTIDE SEQUENCE [LARGE SCALE GENOMIC DNA]</scope>
    <source>
        <strain evidence="4">F-4157</strain>
    </source>
</reference>
<feature type="region of interest" description="Disordered" evidence="1">
    <location>
        <begin position="82"/>
        <end position="109"/>
    </location>
</feature>
<dbReference type="STRING" id="1432307.W9CES6"/>
<feature type="transmembrane region" description="Helical" evidence="2">
    <location>
        <begin position="21"/>
        <end position="41"/>
    </location>
</feature>
<proteinExistence type="predicted"/>
<dbReference type="EMBL" id="AYSA01000249">
    <property type="protein sequence ID" value="ESZ94378.1"/>
    <property type="molecule type" value="Genomic_DNA"/>
</dbReference>
<gene>
    <name evidence="3" type="ORF">SBOR_5242</name>
</gene>
<accession>W9CES6</accession>
<organism evidence="3 4">
    <name type="scientific">Sclerotinia borealis (strain F-4128)</name>
    <dbReference type="NCBI Taxonomy" id="1432307"/>
    <lineage>
        <taxon>Eukaryota</taxon>
        <taxon>Fungi</taxon>
        <taxon>Dikarya</taxon>
        <taxon>Ascomycota</taxon>
        <taxon>Pezizomycotina</taxon>
        <taxon>Leotiomycetes</taxon>
        <taxon>Helotiales</taxon>
        <taxon>Sclerotiniaceae</taxon>
        <taxon>Sclerotinia</taxon>
    </lineage>
</organism>
<evidence type="ECO:0000256" key="2">
    <source>
        <dbReference type="SAM" id="Phobius"/>
    </source>
</evidence>
<evidence type="ECO:0000256" key="1">
    <source>
        <dbReference type="SAM" id="MobiDB-lite"/>
    </source>
</evidence>
<keyword evidence="2" id="KW-0472">Membrane</keyword>
<protein>
    <recommendedName>
        <fullName evidence="5">Glycosyltransferase family 69 protein</fullName>
    </recommendedName>
</protein>
<dbReference type="PANTHER" id="PTHR34144">
    <property type="entry name" value="CHROMOSOME 8, WHOLE GENOME SHOTGUN SEQUENCE"/>
    <property type="match status" value="1"/>
</dbReference>
<evidence type="ECO:0000313" key="3">
    <source>
        <dbReference type="EMBL" id="ESZ94378.1"/>
    </source>
</evidence>
<keyword evidence="2" id="KW-0812">Transmembrane</keyword>
<dbReference type="AlphaFoldDB" id="W9CES6"/>
<keyword evidence="2" id="KW-1133">Transmembrane helix</keyword>